<dbReference type="Proteomes" id="UP000278962">
    <property type="component" value="Unassembled WGS sequence"/>
</dbReference>
<keyword evidence="2" id="KW-0472">Membrane</keyword>
<proteinExistence type="predicted"/>
<evidence type="ECO:0000256" key="2">
    <source>
        <dbReference type="SAM" id="Phobius"/>
    </source>
</evidence>
<dbReference type="InterPro" id="IPR013783">
    <property type="entry name" value="Ig-like_fold"/>
</dbReference>
<name>A0A660LCV8_9ACTN</name>
<keyword evidence="2" id="KW-1133">Transmembrane helix</keyword>
<evidence type="ECO:0000313" key="3">
    <source>
        <dbReference type="EMBL" id="RKQ92429.1"/>
    </source>
</evidence>
<sequence>MSFFDEDDEPTRTSSRTRTQARVRPRSARPAGHGAAPDAQALLVRRIVAVVAGAVLLFVLFFIVRACNDSRHDTALKDYNRQVSNLATASRQTGDSLFKALSAAGQGSANDLYQQIIAMKSSADGTLKQAQELSVPGDMTDAQQSLLIALELRRDGLAAIAEKIQPAMGDEGEVADRAIEAIAAQNRSFDASDVLYDARVKPFIDDALKRAGVGGQTIESSPFMREISWVAPSFVAARLGKSLSTGGEDGNGNTTSNDEPTGPGLHGSGLNGTSYGDVNLQPGNPNRMTYAAGQPFTVSFTNQGENEEFNVKVTLKIARTSGGGKTITLQQTVPKITPGEKVTVSLPLKEEPAADTALTISVNVAKVPGEEKTDNNKASYPAIFSQG</sequence>
<dbReference type="AlphaFoldDB" id="A0A660LCV8"/>
<evidence type="ECO:0000256" key="1">
    <source>
        <dbReference type="SAM" id="MobiDB-lite"/>
    </source>
</evidence>
<comment type="caution">
    <text evidence="3">The sequence shown here is derived from an EMBL/GenBank/DDBJ whole genome shotgun (WGS) entry which is preliminary data.</text>
</comment>
<organism evidence="3 4">
    <name type="scientific">Solirubrobacter pauli</name>
    <dbReference type="NCBI Taxonomy" id="166793"/>
    <lineage>
        <taxon>Bacteria</taxon>
        <taxon>Bacillati</taxon>
        <taxon>Actinomycetota</taxon>
        <taxon>Thermoleophilia</taxon>
        <taxon>Solirubrobacterales</taxon>
        <taxon>Solirubrobacteraceae</taxon>
        <taxon>Solirubrobacter</taxon>
    </lineage>
</organism>
<feature type="region of interest" description="Disordered" evidence="1">
    <location>
        <begin position="368"/>
        <end position="387"/>
    </location>
</feature>
<dbReference type="RefSeq" id="WP_170179014.1">
    <property type="nucleotide sequence ID" value="NZ_RBIL01000001.1"/>
</dbReference>
<dbReference type="Gene3D" id="2.60.40.10">
    <property type="entry name" value="Immunoglobulins"/>
    <property type="match status" value="1"/>
</dbReference>
<reference evidence="3 4" key="1">
    <citation type="submission" date="2018-10" db="EMBL/GenBank/DDBJ databases">
        <title>Genomic Encyclopedia of Archaeal and Bacterial Type Strains, Phase II (KMG-II): from individual species to whole genera.</title>
        <authorList>
            <person name="Goeker M."/>
        </authorList>
    </citation>
    <scope>NUCLEOTIDE SEQUENCE [LARGE SCALE GENOMIC DNA]</scope>
    <source>
        <strain evidence="3 4">DSM 14954</strain>
    </source>
</reference>
<accession>A0A660LCV8</accession>
<keyword evidence="2" id="KW-0812">Transmembrane</keyword>
<feature type="region of interest" description="Disordered" evidence="1">
    <location>
        <begin position="242"/>
        <end position="275"/>
    </location>
</feature>
<keyword evidence="4" id="KW-1185">Reference proteome</keyword>
<feature type="region of interest" description="Disordered" evidence="1">
    <location>
        <begin position="1"/>
        <end position="35"/>
    </location>
</feature>
<protein>
    <recommendedName>
        <fullName evidence="5">CARDB protein</fullName>
    </recommendedName>
</protein>
<dbReference type="EMBL" id="RBIL01000001">
    <property type="protein sequence ID" value="RKQ92429.1"/>
    <property type="molecule type" value="Genomic_DNA"/>
</dbReference>
<dbReference type="GO" id="GO:0005975">
    <property type="term" value="P:carbohydrate metabolic process"/>
    <property type="evidence" value="ECO:0007669"/>
    <property type="project" value="UniProtKB-ARBA"/>
</dbReference>
<feature type="transmembrane region" description="Helical" evidence="2">
    <location>
        <begin position="47"/>
        <end position="67"/>
    </location>
</feature>
<evidence type="ECO:0008006" key="5">
    <source>
        <dbReference type="Google" id="ProtNLM"/>
    </source>
</evidence>
<evidence type="ECO:0000313" key="4">
    <source>
        <dbReference type="Proteomes" id="UP000278962"/>
    </source>
</evidence>
<gene>
    <name evidence="3" type="ORF">C8N24_2275</name>
</gene>